<evidence type="ECO:0000313" key="3">
    <source>
        <dbReference type="Proteomes" id="UP000823775"/>
    </source>
</evidence>
<gene>
    <name evidence="2" type="ORF">HAX54_022468</name>
</gene>
<feature type="compositionally biased region" description="Acidic residues" evidence="1">
    <location>
        <begin position="44"/>
        <end position="62"/>
    </location>
</feature>
<keyword evidence="3" id="KW-1185">Reference proteome</keyword>
<proteinExistence type="predicted"/>
<name>A0ABS8UWV1_DATST</name>
<accession>A0ABS8UWV1</accession>
<evidence type="ECO:0000256" key="1">
    <source>
        <dbReference type="SAM" id="MobiDB-lite"/>
    </source>
</evidence>
<dbReference type="EMBL" id="JACEIK010002706">
    <property type="protein sequence ID" value="MCD9638469.1"/>
    <property type="molecule type" value="Genomic_DNA"/>
</dbReference>
<comment type="caution">
    <text evidence="2">The sequence shown here is derived from an EMBL/GenBank/DDBJ whole genome shotgun (WGS) entry which is preliminary data.</text>
</comment>
<sequence length="117" mass="12355">MGLELKEFLASDESESDDSEEGDDDKSLLLKGQGFPTAEHQEIEAEPLEASEEAGSLDDGTDGNDVAGLLPLPSLAASGTTLAMKGFSRITLVHGHWLLHLSLDSIVNHNLPGKVSS</sequence>
<feature type="region of interest" description="Disordered" evidence="1">
    <location>
        <begin position="1"/>
        <end position="68"/>
    </location>
</feature>
<organism evidence="2 3">
    <name type="scientific">Datura stramonium</name>
    <name type="common">Jimsonweed</name>
    <name type="synonym">Common thornapple</name>
    <dbReference type="NCBI Taxonomy" id="4076"/>
    <lineage>
        <taxon>Eukaryota</taxon>
        <taxon>Viridiplantae</taxon>
        <taxon>Streptophyta</taxon>
        <taxon>Embryophyta</taxon>
        <taxon>Tracheophyta</taxon>
        <taxon>Spermatophyta</taxon>
        <taxon>Magnoliopsida</taxon>
        <taxon>eudicotyledons</taxon>
        <taxon>Gunneridae</taxon>
        <taxon>Pentapetalae</taxon>
        <taxon>asterids</taxon>
        <taxon>lamiids</taxon>
        <taxon>Solanales</taxon>
        <taxon>Solanaceae</taxon>
        <taxon>Solanoideae</taxon>
        <taxon>Datureae</taxon>
        <taxon>Datura</taxon>
    </lineage>
</organism>
<evidence type="ECO:0000313" key="2">
    <source>
        <dbReference type="EMBL" id="MCD9638469.1"/>
    </source>
</evidence>
<reference evidence="2 3" key="1">
    <citation type="journal article" date="2021" name="BMC Genomics">
        <title>Datura genome reveals duplications of psychoactive alkaloid biosynthetic genes and high mutation rate following tissue culture.</title>
        <authorList>
            <person name="Rajewski A."/>
            <person name="Carter-House D."/>
            <person name="Stajich J."/>
            <person name="Litt A."/>
        </authorList>
    </citation>
    <scope>NUCLEOTIDE SEQUENCE [LARGE SCALE GENOMIC DNA]</scope>
    <source>
        <strain evidence="2">AR-01</strain>
    </source>
</reference>
<protein>
    <submittedName>
        <fullName evidence="2">Uncharacterized protein</fullName>
    </submittedName>
</protein>
<feature type="compositionally biased region" description="Acidic residues" evidence="1">
    <location>
        <begin position="10"/>
        <end position="24"/>
    </location>
</feature>
<dbReference type="Proteomes" id="UP000823775">
    <property type="component" value="Unassembled WGS sequence"/>
</dbReference>